<gene>
    <name evidence="2" type="ORF">DUNSADRAFT_4994</name>
</gene>
<sequence>MVLEVRLLSVPGGQASRLSTSMSEVTYCYDTQCCWRRACPESVAGMHGVSNIIASGRAWVWHPCVLGDVAQCWRLSVSVSAVELSQVNAIGCCLCQWYRLLCVRWMPFNAGGMGARSQWWTYACIAVYLHNLLPVMSALLSHPFRTTKMGLHSLVLQPWSVFRS</sequence>
<organism evidence="2 3">
    <name type="scientific">Dunaliella salina</name>
    <name type="common">Green alga</name>
    <name type="synonym">Protococcus salinus</name>
    <dbReference type="NCBI Taxonomy" id="3046"/>
    <lineage>
        <taxon>Eukaryota</taxon>
        <taxon>Viridiplantae</taxon>
        <taxon>Chlorophyta</taxon>
        <taxon>core chlorophytes</taxon>
        <taxon>Chlorophyceae</taxon>
        <taxon>CS clade</taxon>
        <taxon>Chlamydomonadales</taxon>
        <taxon>Dunaliellaceae</taxon>
        <taxon>Dunaliella</taxon>
    </lineage>
</organism>
<evidence type="ECO:0000256" key="1">
    <source>
        <dbReference type="SAM" id="Phobius"/>
    </source>
</evidence>
<keyword evidence="1" id="KW-1133">Transmembrane helix</keyword>
<feature type="transmembrane region" description="Helical" evidence="1">
    <location>
        <begin position="119"/>
        <end position="140"/>
    </location>
</feature>
<reference evidence="2" key="1">
    <citation type="submission" date="2017-08" db="EMBL/GenBank/DDBJ databases">
        <authorList>
            <person name="Polle J.E."/>
            <person name="Barry K."/>
            <person name="Cushman J."/>
            <person name="Schmutz J."/>
            <person name="Tran D."/>
            <person name="Hathwaick L.T."/>
            <person name="Yim W.C."/>
            <person name="Jenkins J."/>
            <person name="Mckie-Krisberg Z.M."/>
            <person name="Prochnik S."/>
            <person name="Lindquist E."/>
            <person name="Dockter R.B."/>
            <person name="Adam C."/>
            <person name="Molina H."/>
            <person name="Bunkerborg J."/>
            <person name="Jin E."/>
            <person name="Buchheim M."/>
            <person name="Magnuson J."/>
        </authorList>
    </citation>
    <scope>NUCLEOTIDE SEQUENCE</scope>
    <source>
        <strain evidence="2">CCAP 19/18</strain>
    </source>
</reference>
<evidence type="ECO:0000313" key="2">
    <source>
        <dbReference type="EMBL" id="KAF5836972.1"/>
    </source>
</evidence>
<accession>A0ABQ7GQZ2</accession>
<proteinExistence type="predicted"/>
<keyword evidence="1" id="KW-0812">Transmembrane</keyword>
<evidence type="ECO:0000313" key="3">
    <source>
        <dbReference type="Proteomes" id="UP000815325"/>
    </source>
</evidence>
<protein>
    <recommendedName>
        <fullName evidence="4">Encoded protein</fullName>
    </recommendedName>
</protein>
<keyword evidence="1" id="KW-0472">Membrane</keyword>
<dbReference type="EMBL" id="MU069634">
    <property type="protein sequence ID" value="KAF5836972.1"/>
    <property type="molecule type" value="Genomic_DNA"/>
</dbReference>
<comment type="caution">
    <text evidence="2">The sequence shown here is derived from an EMBL/GenBank/DDBJ whole genome shotgun (WGS) entry which is preliminary data.</text>
</comment>
<keyword evidence="3" id="KW-1185">Reference proteome</keyword>
<name>A0ABQ7GQZ2_DUNSA</name>
<evidence type="ECO:0008006" key="4">
    <source>
        <dbReference type="Google" id="ProtNLM"/>
    </source>
</evidence>
<dbReference type="Proteomes" id="UP000815325">
    <property type="component" value="Unassembled WGS sequence"/>
</dbReference>